<comment type="similarity">
    <text evidence="1">Belongs to the ABC transporter superfamily.</text>
</comment>
<protein>
    <submittedName>
        <fullName evidence="6">ABC transporter ATP-binding protein</fullName>
    </submittedName>
</protein>
<dbReference type="Gene3D" id="3.40.50.300">
    <property type="entry name" value="P-loop containing nucleotide triphosphate hydrolases"/>
    <property type="match status" value="2"/>
</dbReference>
<accession>A0AA41BY38</accession>
<dbReference type="GO" id="GO:0015833">
    <property type="term" value="P:peptide transport"/>
    <property type="evidence" value="ECO:0007669"/>
    <property type="project" value="InterPro"/>
</dbReference>
<evidence type="ECO:0000259" key="5">
    <source>
        <dbReference type="PROSITE" id="PS50893"/>
    </source>
</evidence>
<dbReference type="Pfam" id="PF08352">
    <property type="entry name" value="oligo_HPY"/>
    <property type="match status" value="1"/>
</dbReference>
<dbReference type="NCBIfam" id="NF007739">
    <property type="entry name" value="PRK10419.1"/>
    <property type="match status" value="2"/>
</dbReference>
<dbReference type="RefSeq" id="WP_194978591.1">
    <property type="nucleotide sequence ID" value="NZ_JADMKS010000008.1"/>
</dbReference>
<evidence type="ECO:0000256" key="1">
    <source>
        <dbReference type="ARBA" id="ARBA00005417"/>
    </source>
</evidence>
<dbReference type="NCBIfam" id="NF008453">
    <property type="entry name" value="PRK11308.1"/>
    <property type="match status" value="2"/>
</dbReference>
<dbReference type="PANTHER" id="PTHR43776:SF7">
    <property type="entry name" value="D,D-DIPEPTIDE TRANSPORT ATP-BINDING PROTEIN DDPF-RELATED"/>
    <property type="match status" value="1"/>
</dbReference>
<dbReference type="EMBL" id="JADMKS010000008">
    <property type="protein sequence ID" value="MBF6638790.1"/>
    <property type="molecule type" value="Genomic_DNA"/>
</dbReference>
<reference evidence="6" key="2">
    <citation type="submission" date="2022-09" db="EMBL/GenBank/DDBJ databases">
        <title>Rouxiella aceris sp. nov., isolated from tree sap and emended description of the genus Rhouxiella.</title>
        <authorList>
            <person name="Kim I.S."/>
        </authorList>
    </citation>
    <scope>NUCLEOTIDE SEQUENCE</scope>
    <source>
        <strain evidence="6">SAP-2</strain>
    </source>
</reference>
<keyword evidence="3" id="KW-0547">Nucleotide-binding</keyword>
<dbReference type="InterPro" id="IPR017871">
    <property type="entry name" value="ABC_transporter-like_CS"/>
</dbReference>
<comment type="caution">
    <text evidence="6">The sequence shown here is derived from an EMBL/GenBank/DDBJ whole genome shotgun (WGS) entry which is preliminary data.</text>
</comment>
<dbReference type="InterPro" id="IPR050319">
    <property type="entry name" value="ABC_transp_ATP-bind"/>
</dbReference>
<dbReference type="PROSITE" id="PS00211">
    <property type="entry name" value="ABC_TRANSPORTER_1"/>
    <property type="match status" value="2"/>
</dbReference>
<dbReference type="PANTHER" id="PTHR43776">
    <property type="entry name" value="TRANSPORT ATP-BINDING PROTEIN"/>
    <property type="match status" value="1"/>
</dbReference>
<dbReference type="InterPro" id="IPR003439">
    <property type="entry name" value="ABC_transporter-like_ATP-bd"/>
</dbReference>
<evidence type="ECO:0000313" key="7">
    <source>
        <dbReference type="Proteomes" id="UP000705283"/>
    </source>
</evidence>
<dbReference type="SUPFAM" id="SSF52540">
    <property type="entry name" value="P-loop containing nucleoside triphosphate hydrolases"/>
    <property type="match status" value="2"/>
</dbReference>
<dbReference type="SMART" id="SM00382">
    <property type="entry name" value="AAA"/>
    <property type="match status" value="2"/>
</dbReference>
<evidence type="ECO:0000313" key="6">
    <source>
        <dbReference type="EMBL" id="MBF6638790.1"/>
    </source>
</evidence>
<dbReference type="InterPro" id="IPR003593">
    <property type="entry name" value="AAA+_ATPase"/>
</dbReference>
<dbReference type="GO" id="GO:0005524">
    <property type="term" value="F:ATP binding"/>
    <property type="evidence" value="ECO:0007669"/>
    <property type="project" value="UniProtKB-KW"/>
</dbReference>
<keyword evidence="4 6" id="KW-0067">ATP-binding</keyword>
<evidence type="ECO:0000256" key="2">
    <source>
        <dbReference type="ARBA" id="ARBA00022448"/>
    </source>
</evidence>
<evidence type="ECO:0000256" key="3">
    <source>
        <dbReference type="ARBA" id="ARBA00022741"/>
    </source>
</evidence>
<dbReference type="CDD" id="cd03257">
    <property type="entry name" value="ABC_NikE_OppD_transporters"/>
    <property type="match status" value="2"/>
</dbReference>
<feature type="domain" description="ABC transporter" evidence="5">
    <location>
        <begin position="27"/>
        <end position="272"/>
    </location>
</feature>
<sequence>MSHTVDQSIQHSAQQGARPTLLSVVQLSVDYALKDGQTLRAVDSLDLHIAQGEVLAIVGGSGSGKSTTASALVGLLGKQARRISGTIELAGQRLENASQRQWQRLRGLDIGFVPQDPAQSLNPIQTVGKQMLEALTLHGVGKKQAALRVESLLAEVGLHDAQRILHSYPHQLSGGMRQRVLLAMAMSHHPKLIIADEPTSALDVSVQKQVLDSLEGIVRSKGIALLLITHDLQVALERADRVLVMQHGKVVETGPASVLFNQPRHPYTRQLLQASPAFFEVPRRPVLHPTEVLLRADQLVKRFGSSRGQDSFTAVDGVSFPVVRGGTTSLVGESGSGKSTTVRMLLGLETPDSGQIEFEGRDFSAPSQAERQAFRRRVQVVYQNPYASLNPKLSLEEIITEPLSAFRMGDKPSRRERAEWLMDSVELPRRLLDVRPTALSGGQRQRVAIARALAISPELVVLDEPVSALDAAVQSQILTLLDRLQRELGLSYLFISHDLAVVKQISDYVVVMQHGKVVEQAAVGQIFDSPQTDYTRQLLSHIPGRGRAVDALSAVS</sequence>
<dbReference type="InterPro" id="IPR027417">
    <property type="entry name" value="P-loop_NTPase"/>
</dbReference>
<evidence type="ECO:0000256" key="4">
    <source>
        <dbReference type="ARBA" id="ARBA00022840"/>
    </source>
</evidence>
<dbReference type="InterPro" id="IPR013563">
    <property type="entry name" value="Oligopep_ABC_C"/>
</dbReference>
<proteinExistence type="inferred from homology"/>
<dbReference type="GO" id="GO:0055085">
    <property type="term" value="P:transmembrane transport"/>
    <property type="evidence" value="ECO:0007669"/>
    <property type="project" value="UniProtKB-ARBA"/>
</dbReference>
<dbReference type="AlphaFoldDB" id="A0AA41BY38"/>
<dbReference type="GO" id="GO:0016887">
    <property type="term" value="F:ATP hydrolysis activity"/>
    <property type="evidence" value="ECO:0007669"/>
    <property type="project" value="InterPro"/>
</dbReference>
<name>A0AA41BY38_9GAMM</name>
<feature type="domain" description="ABC transporter" evidence="5">
    <location>
        <begin position="294"/>
        <end position="539"/>
    </location>
</feature>
<keyword evidence="2" id="KW-0813">Transport</keyword>
<dbReference type="FunFam" id="3.40.50.300:FF:000016">
    <property type="entry name" value="Oligopeptide ABC transporter ATP-binding component"/>
    <property type="match status" value="1"/>
</dbReference>
<dbReference type="PROSITE" id="PS50893">
    <property type="entry name" value="ABC_TRANSPORTER_2"/>
    <property type="match status" value="2"/>
</dbReference>
<reference evidence="6" key="1">
    <citation type="submission" date="2020-11" db="EMBL/GenBank/DDBJ databases">
        <authorList>
            <person name="Lee S.D."/>
        </authorList>
    </citation>
    <scope>NUCLEOTIDE SEQUENCE</scope>
    <source>
        <strain evidence="6">SAP-2</strain>
    </source>
</reference>
<gene>
    <name evidence="6" type="ORF">ITX54_19160</name>
</gene>
<dbReference type="Proteomes" id="UP000705283">
    <property type="component" value="Unassembled WGS sequence"/>
</dbReference>
<dbReference type="Pfam" id="PF00005">
    <property type="entry name" value="ABC_tran"/>
    <property type="match status" value="2"/>
</dbReference>
<organism evidence="6 7">
    <name type="scientific">Rouxiella silvae</name>
    <dbReference type="NCBI Taxonomy" id="1646373"/>
    <lineage>
        <taxon>Bacteria</taxon>
        <taxon>Pseudomonadati</taxon>
        <taxon>Pseudomonadota</taxon>
        <taxon>Gammaproteobacteria</taxon>
        <taxon>Enterobacterales</taxon>
        <taxon>Yersiniaceae</taxon>
        <taxon>Rouxiella</taxon>
    </lineage>
</organism>